<evidence type="ECO:0000313" key="4">
    <source>
        <dbReference type="Proteomes" id="UP000269265"/>
    </source>
</evidence>
<comment type="caution">
    <text evidence="3">The sequence shown here is derived from an EMBL/GenBank/DDBJ whole genome shotgun (WGS) entry which is preliminary data.</text>
</comment>
<dbReference type="Pfam" id="PF08793">
    <property type="entry name" value="2C_adapt"/>
    <property type="match status" value="1"/>
</dbReference>
<protein>
    <recommendedName>
        <fullName evidence="2">2-cysteine adaptor domain-containing protein</fullName>
    </recommendedName>
</protein>
<dbReference type="EMBL" id="RSED01000005">
    <property type="protein sequence ID" value="RRS05037.1"/>
    <property type="molecule type" value="Genomic_DNA"/>
</dbReference>
<dbReference type="InterPro" id="IPR014901">
    <property type="entry name" value="2-cysteine_adaptor"/>
</dbReference>
<sequence>MNGDKACKKTVNPATGRAVEPTSPAHRAGSRGPAYGPHPPR</sequence>
<accession>A0A3R8YPI2</accession>
<evidence type="ECO:0000313" key="3">
    <source>
        <dbReference type="EMBL" id="RRS05037.1"/>
    </source>
</evidence>
<dbReference type="Proteomes" id="UP000269265">
    <property type="component" value="Unassembled WGS sequence"/>
</dbReference>
<keyword evidence="4" id="KW-1185">Reference proteome</keyword>
<reference evidence="3 4" key="1">
    <citation type="submission" date="2018-12" db="EMBL/GenBank/DDBJ databases">
        <title>The whole draft genome of Aquabacterium sp. SJQ9.</title>
        <authorList>
            <person name="Sun L."/>
            <person name="Gao X."/>
            <person name="Chen W."/>
            <person name="Huang K."/>
        </authorList>
    </citation>
    <scope>NUCLEOTIDE SEQUENCE [LARGE SCALE GENOMIC DNA]</scope>
    <source>
        <strain evidence="3 4">SJQ9</strain>
    </source>
</reference>
<gene>
    <name evidence="3" type="ORF">EIP75_08185</name>
</gene>
<feature type="region of interest" description="Disordered" evidence="1">
    <location>
        <begin position="1"/>
        <end position="41"/>
    </location>
</feature>
<organism evidence="3 4">
    <name type="scientific">Aquabacterium soli</name>
    <dbReference type="NCBI Taxonomy" id="2493092"/>
    <lineage>
        <taxon>Bacteria</taxon>
        <taxon>Pseudomonadati</taxon>
        <taxon>Pseudomonadota</taxon>
        <taxon>Betaproteobacteria</taxon>
        <taxon>Burkholderiales</taxon>
        <taxon>Aquabacterium</taxon>
    </lineage>
</organism>
<evidence type="ECO:0000259" key="2">
    <source>
        <dbReference type="Pfam" id="PF08793"/>
    </source>
</evidence>
<evidence type="ECO:0000256" key="1">
    <source>
        <dbReference type="SAM" id="MobiDB-lite"/>
    </source>
</evidence>
<name>A0A3R8YPI2_9BURK</name>
<proteinExistence type="predicted"/>
<feature type="domain" description="2-cysteine adaptor" evidence="2">
    <location>
        <begin position="9"/>
        <end position="27"/>
    </location>
</feature>
<dbReference type="AlphaFoldDB" id="A0A3R8YPI2"/>